<dbReference type="Proteomes" id="UP000663887">
    <property type="component" value="Unassembled WGS sequence"/>
</dbReference>
<evidence type="ECO:0000313" key="3">
    <source>
        <dbReference type="Proteomes" id="UP000663887"/>
    </source>
</evidence>
<reference evidence="2" key="1">
    <citation type="submission" date="2021-02" db="EMBL/GenBank/DDBJ databases">
        <authorList>
            <person name="Nowell W R."/>
        </authorList>
    </citation>
    <scope>NUCLEOTIDE SEQUENCE</scope>
</reference>
<dbReference type="InterPro" id="IPR003540">
    <property type="entry name" value="ADP-ribosyltransferase"/>
</dbReference>
<name>A0A816MGB1_9BILA</name>
<dbReference type="GO" id="GO:0005576">
    <property type="term" value="C:extracellular region"/>
    <property type="evidence" value="ECO:0007669"/>
    <property type="project" value="InterPro"/>
</dbReference>
<dbReference type="AlphaFoldDB" id="A0A816MGB1"/>
<sequence>MLNKALRIPEADVLYKLCLFIQDIFHQIQNESVSDSIAVYLGQTIQRDDFDSSQKTLSNNNLIAFPQFLSCSKDQLRAICVAKKLATLNDNFMPIIIHLDIPANMKCATISSCRYFIDNEKDILLNMGTMARIVKVEKESFNRNQIASIYLILVLSESQQNIEQILETKRTEIKSFAPLLSLIKLMALMNQQIAAEHIVETTFNP</sequence>
<dbReference type="PROSITE" id="PS51996">
    <property type="entry name" value="TR_MART"/>
    <property type="match status" value="1"/>
</dbReference>
<protein>
    <recommendedName>
        <fullName evidence="1">ADP ribosyltransferase domain-containing protein</fullName>
    </recommendedName>
</protein>
<dbReference type="SUPFAM" id="SSF56399">
    <property type="entry name" value="ADP-ribosylation"/>
    <property type="match status" value="1"/>
</dbReference>
<dbReference type="Pfam" id="PF03496">
    <property type="entry name" value="ADPrib_exo_Tox"/>
    <property type="match status" value="1"/>
</dbReference>
<comment type="caution">
    <text evidence="2">The sequence shown here is derived from an EMBL/GenBank/DDBJ whole genome shotgun (WGS) entry which is preliminary data.</text>
</comment>
<evidence type="ECO:0000313" key="2">
    <source>
        <dbReference type="EMBL" id="CAF1997292.1"/>
    </source>
</evidence>
<dbReference type="Gene3D" id="3.90.176.10">
    <property type="entry name" value="Toxin ADP-ribosyltransferase, Chain A, domain 1"/>
    <property type="match status" value="1"/>
</dbReference>
<accession>A0A816MGB1</accession>
<dbReference type="EMBL" id="CAJNRG010000364">
    <property type="protein sequence ID" value="CAF1997292.1"/>
    <property type="molecule type" value="Genomic_DNA"/>
</dbReference>
<proteinExistence type="predicted"/>
<feature type="domain" description="ADP ribosyltransferase" evidence="1">
    <location>
        <begin position="20"/>
        <end position="144"/>
    </location>
</feature>
<evidence type="ECO:0000259" key="1">
    <source>
        <dbReference type="Pfam" id="PF03496"/>
    </source>
</evidence>
<organism evidence="2 3">
    <name type="scientific">Rotaria magnacalcarata</name>
    <dbReference type="NCBI Taxonomy" id="392030"/>
    <lineage>
        <taxon>Eukaryota</taxon>
        <taxon>Metazoa</taxon>
        <taxon>Spiralia</taxon>
        <taxon>Gnathifera</taxon>
        <taxon>Rotifera</taxon>
        <taxon>Eurotatoria</taxon>
        <taxon>Bdelloidea</taxon>
        <taxon>Philodinida</taxon>
        <taxon>Philodinidae</taxon>
        <taxon>Rotaria</taxon>
    </lineage>
</organism>
<gene>
    <name evidence="2" type="ORF">XDN619_LOCUS3150</name>
</gene>